<evidence type="ECO:0000256" key="5">
    <source>
        <dbReference type="ARBA" id="ARBA00022692"/>
    </source>
</evidence>
<dbReference type="SUPFAM" id="SSF52343">
    <property type="entry name" value="Ferredoxin reductase-like, C-terminal NADP-linked domain"/>
    <property type="match status" value="1"/>
</dbReference>
<evidence type="ECO:0000256" key="11">
    <source>
        <dbReference type="ARBA" id="ARBA00023128"/>
    </source>
</evidence>
<dbReference type="PRINTS" id="PR00406">
    <property type="entry name" value="CYTB5RDTASE"/>
</dbReference>
<feature type="binding site" evidence="14">
    <location>
        <position position="152"/>
    </location>
    <ligand>
        <name>FAD</name>
        <dbReference type="ChEBI" id="CHEBI:57692"/>
    </ligand>
</feature>
<dbReference type="GO" id="GO:0090524">
    <property type="term" value="F:cytochrome-b5 reductase activity, acting on NADH"/>
    <property type="evidence" value="ECO:0007669"/>
    <property type="project" value="UniProtKB-EC"/>
</dbReference>
<proteinExistence type="inferred from homology"/>
<dbReference type="InterPro" id="IPR017938">
    <property type="entry name" value="Riboflavin_synthase-like_b-brl"/>
</dbReference>
<keyword evidence="11" id="KW-0496">Mitochondrion</keyword>
<feature type="binding site" evidence="14">
    <location>
        <position position="151"/>
    </location>
    <ligand>
        <name>FAD</name>
        <dbReference type="ChEBI" id="CHEBI:57692"/>
    </ligand>
</feature>
<dbReference type="CDD" id="cd06183">
    <property type="entry name" value="cyt_b5_reduct_like"/>
    <property type="match status" value="1"/>
</dbReference>
<dbReference type="InterPro" id="IPR039261">
    <property type="entry name" value="FNR_nucleotide-bd"/>
</dbReference>
<evidence type="ECO:0000256" key="3">
    <source>
        <dbReference type="ARBA" id="ARBA00006105"/>
    </source>
</evidence>
<dbReference type="InterPro" id="IPR001709">
    <property type="entry name" value="Flavoprot_Pyr_Nucl_cyt_Rdtase"/>
</dbReference>
<evidence type="ECO:0000256" key="13">
    <source>
        <dbReference type="ARBA" id="ARBA00047682"/>
    </source>
</evidence>
<evidence type="ECO:0000256" key="7">
    <source>
        <dbReference type="ARBA" id="ARBA00022827"/>
    </source>
</evidence>
<organism evidence="17 18">
    <name type="scientific">Acaromyces ingoldii</name>
    <dbReference type="NCBI Taxonomy" id="215250"/>
    <lineage>
        <taxon>Eukaryota</taxon>
        <taxon>Fungi</taxon>
        <taxon>Dikarya</taxon>
        <taxon>Basidiomycota</taxon>
        <taxon>Ustilaginomycotina</taxon>
        <taxon>Exobasidiomycetes</taxon>
        <taxon>Exobasidiales</taxon>
        <taxon>Cryptobasidiaceae</taxon>
        <taxon>Acaromyces</taxon>
    </lineage>
</organism>
<evidence type="ECO:0000256" key="12">
    <source>
        <dbReference type="ARBA" id="ARBA00023136"/>
    </source>
</evidence>
<dbReference type="InterPro" id="IPR001834">
    <property type="entry name" value="CBR-like"/>
</dbReference>
<dbReference type="AlphaFoldDB" id="A0A316YTY1"/>
<evidence type="ECO:0000256" key="15">
    <source>
        <dbReference type="RuleBase" id="RU361226"/>
    </source>
</evidence>
<dbReference type="GO" id="GO:0005741">
    <property type="term" value="C:mitochondrial outer membrane"/>
    <property type="evidence" value="ECO:0007669"/>
    <property type="project" value="UniProtKB-SubCell"/>
</dbReference>
<dbReference type="Pfam" id="PF00175">
    <property type="entry name" value="NAD_binding_1"/>
    <property type="match status" value="1"/>
</dbReference>
<evidence type="ECO:0000256" key="14">
    <source>
        <dbReference type="PIRSR" id="PIRSR601834-1"/>
    </source>
</evidence>
<dbReference type="FunFam" id="3.40.50.80:FF:000009">
    <property type="entry name" value="NADH-cytochrome b5 reductase"/>
    <property type="match status" value="1"/>
</dbReference>
<evidence type="ECO:0000256" key="2">
    <source>
        <dbReference type="ARBA" id="ARBA00004572"/>
    </source>
</evidence>
<evidence type="ECO:0000256" key="9">
    <source>
        <dbReference type="ARBA" id="ARBA00023002"/>
    </source>
</evidence>
<dbReference type="PANTHER" id="PTHR19370:SF171">
    <property type="entry name" value="NADH-CYTOCHROME B5 REDUCTASE 2"/>
    <property type="match status" value="1"/>
</dbReference>
<keyword evidence="10 15" id="KW-0520">NAD</keyword>
<comment type="cofactor">
    <cofactor evidence="1 14 15">
        <name>FAD</name>
        <dbReference type="ChEBI" id="CHEBI:57692"/>
    </cofactor>
</comment>
<dbReference type="InterPro" id="IPR017927">
    <property type="entry name" value="FAD-bd_FR_type"/>
</dbReference>
<keyword evidence="6" id="KW-1000">Mitochondrion outer membrane</keyword>
<keyword evidence="8" id="KW-1133">Transmembrane helix</keyword>
<evidence type="ECO:0000256" key="10">
    <source>
        <dbReference type="ARBA" id="ARBA00023027"/>
    </source>
</evidence>
<keyword evidence="5" id="KW-0812">Transmembrane</keyword>
<dbReference type="SUPFAM" id="SSF63380">
    <property type="entry name" value="Riboflavin synthase domain-like"/>
    <property type="match status" value="1"/>
</dbReference>
<keyword evidence="12" id="KW-0472">Membrane</keyword>
<dbReference type="Gene3D" id="3.40.50.80">
    <property type="entry name" value="Nucleotide-binding domain of ferredoxin-NADP reductase (FNR) module"/>
    <property type="match status" value="1"/>
</dbReference>
<dbReference type="EC" id="1.6.2.2" evidence="15"/>
<dbReference type="InterPro" id="IPR008333">
    <property type="entry name" value="Cbr1-like_FAD-bd_dom"/>
</dbReference>
<evidence type="ECO:0000256" key="1">
    <source>
        <dbReference type="ARBA" id="ARBA00001974"/>
    </source>
</evidence>
<keyword evidence="4 14" id="KW-0285">Flavoprotein</keyword>
<feature type="domain" description="FAD-binding FR-type" evidence="16">
    <location>
        <begin position="93"/>
        <end position="202"/>
    </location>
</feature>
<dbReference type="PROSITE" id="PS51384">
    <property type="entry name" value="FAD_FR"/>
    <property type="match status" value="1"/>
</dbReference>
<evidence type="ECO:0000313" key="17">
    <source>
        <dbReference type="EMBL" id="PWN93030.1"/>
    </source>
</evidence>
<feature type="binding site" evidence="14">
    <location>
        <position position="168"/>
    </location>
    <ligand>
        <name>FAD</name>
        <dbReference type="ChEBI" id="CHEBI:57692"/>
    </ligand>
</feature>
<evidence type="ECO:0000259" key="16">
    <source>
        <dbReference type="PROSITE" id="PS51384"/>
    </source>
</evidence>
<dbReference type="Pfam" id="PF00970">
    <property type="entry name" value="FAD_binding_6"/>
    <property type="match status" value="1"/>
</dbReference>
<evidence type="ECO:0000313" key="18">
    <source>
        <dbReference type="Proteomes" id="UP000245768"/>
    </source>
</evidence>
<dbReference type="FunFam" id="2.40.30.10:FF:000069">
    <property type="entry name" value="NADH-cytochrome b5 reductase"/>
    <property type="match status" value="1"/>
</dbReference>
<dbReference type="EMBL" id="KZ819634">
    <property type="protein sequence ID" value="PWN93030.1"/>
    <property type="molecule type" value="Genomic_DNA"/>
</dbReference>
<evidence type="ECO:0000256" key="6">
    <source>
        <dbReference type="ARBA" id="ARBA00022787"/>
    </source>
</evidence>
<dbReference type="InterPro" id="IPR001433">
    <property type="entry name" value="OxRdtase_FAD/NAD-bd"/>
</dbReference>
<dbReference type="PRINTS" id="PR00371">
    <property type="entry name" value="FPNCR"/>
</dbReference>
<dbReference type="Proteomes" id="UP000245768">
    <property type="component" value="Unassembled WGS sequence"/>
</dbReference>
<comment type="catalytic activity">
    <reaction evidence="13 15">
        <text>2 Fe(III)-[cytochrome b5] + NADH = 2 Fe(II)-[cytochrome b5] + NAD(+) + H(+)</text>
        <dbReference type="Rhea" id="RHEA:46680"/>
        <dbReference type="Rhea" id="RHEA-COMP:10438"/>
        <dbReference type="Rhea" id="RHEA-COMP:10439"/>
        <dbReference type="ChEBI" id="CHEBI:15378"/>
        <dbReference type="ChEBI" id="CHEBI:29033"/>
        <dbReference type="ChEBI" id="CHEBI:29034"/>
        <dbReference type="ChEBI" id="CHEBI:57540"/>
        <dbReference type="ChEBI" id="CHEBI:57945"/>
        <dbReference type="EC" id="1.6.2.2"/>
    </reaction>
</comment>
<protein>
    <recommendedName>
        <fullName evidence="15">NADH-cytochrome b5 reductase</fullName>
        <ecNumber evidence="15">1.6.2.2</ecNumber>
    </recommendedName>
</protein>
<accession>A0A316YTY1</accession>
<gene>
    <name evidence="17" type="ORF">FA10DRAFT_276972</name>
</gene>
<feature type="binding site" evidence="14">
    <location>
        <position position="177"/>
    </location>
    <ligand>
        <name>FAD</name>
        <dbReference type="ChEBI" id="CHEBI:57692"/>
    </ligand>
</feature>
<feature type="binding site" evidence="14">
    <location>
        <position position="170"/>
    </location>
    <ligand>
        <name>FAD</name>
        <dbReference type="ChEBI" id="CHEBI:57692"/>
    </ligand>
</feature>
<evidence type="ECO:0000256" key="8">
    <source>
        <dbReference type="ARBA" id="ARBA00022989"/>
    </source>
</evidence>
<sequence>MMMIRPIVSGAARGATRRSIAAAAAPGFARTLATEAPKPSAGSPPPSSSSSNTPLILALAGVGGLGAWYAMGGFGDKPSVPGTGSVTGVLDKNAFKEFTLKEVIPYNHDSSTFIFEIPQDQNSGMTVASAVVVKGVGEQAPKDKEGKDVVRPYTPVTSPDTKGHIDFLIKKYPNGAMTEYIHAMKPGDKLEIKGPFDKHQYKANEFEEVAMIAGGSGITPMWQLLQAIKGNPQDKTKATLIYTNKTEADILLREKFDELAKSDDRFTIVYGLDKKPKNFTQADAFEGYVTPEILSKYLPAPAKADKVKIFVCGPPPQVEAISGGKGPKGSQGDLKGLLADQGYQPSQVYKM</sequence>
<dbReference type="GeneID" id="37045262"/>
<dbReference type="PANTHER" id="PTHR19370">
    <property type="entry name" value="NADH-CYTOCHROME B5 REDUCTASE"/>
    <property type="match status" value="1"/>
</dbReference>
<keyword evidence="9 15" id="KW-0560">Oxidoreductase</keyword>
<name>A0A316YTY1_9BASI</name>
<dbReference type="STRING" id="215250.A0A316YTY1"/>
<feature type="binding site" evidence="14">
    <location>
        <position position="219"/>
    </location>
    <ligand>
        <name>FAD</name>
        <dbReference type="ChEBI" id="CHEBI:57692"/>
    </ligand>
</feature>
<keyword evidence="7 14" id="KW-0274">FAD</keyword>
<evidence type="ECO:0000256" key="4">
    <source>
        <dbReference type="ARBA" id="ARBA00022630"/>
    </source>
</evidence>
<dbReference type="InParanoid" id="A0A316YTY1"/>
<dbReference type="Gene3D" id="2.40.30.10">
    <property type="entry name" value="Translation factors"/>
    <property type="match status" value="1"/>
</dbReference>
<dbReference type="RefSeq" id="XP_025380228.1">
    <property type="nucleotide sequence ID" value="XM_025523346.1"/>
</dbReference>
<reference evidence="17 18" key="1">
    <citation type="journal article" date="2018" name="Mol. Biol. Evol.">
        <title>Broad Genomic Sampling Reveals a Smut Pathogenic Ancestry of the Fungal Clade Ustilaginomycotina.</title>
        <authorList>
            <person name="Kijpornyongpan T."/>
            <person name="Mondo S.J."/>
            <person name="Barry K."/>
            <person name="Sandor L."/>
            <person name="Lee J."/>
            <person name="Lipzen A."/>
            <person name="Pangilinan J."/>
            <person name="LaButti K."/>
            <person name="Hainaut M."/>
            <person name="Henrissat B."/>
            <person name="Grigoriev I.V."/>
            <person name="Spatafora J.W."/>
            <person name="Aime M.C."/>
        </authorList>
    </citation>
    <scope>NUCLEOTIDE SEQUENCE [LARGE SCALE GENOMIC DNA]</scope>
    <source>
        <strain evidence="17 18">MCA 4198</strain>
    </source>
</reference>
<dbReference type="OrthoDB" id="432685at2759"/>
<comment type="subcellular location">
    <subcellularLocation>
        <location evidence="2">Mitochondrion outer membrane</location>
        <topology evidence="2">Single-pass membrane protein</topology>
    </subcellularLocation>
</comment>
<keyword evidence="18" id="KW-1185">Reference proteome</keyword>
<comment type="similarity">
    <text evidence="3 15">Belongs to the flavoprotein pyridine nucleotide cytochrome reductase family.</text>
</comment>
<feature type="binding site" evidence="14">
    <location>
        <position position="153"/>
    </location>
    <ligand>
        <name>FAD</name>
        <dbReference type="ChEBI" id="CHEBI:57692"/>
    </ligand>
</feature>